<dbReference type="Proteomes" id="UP000467193">
    <property type="component" value="Chromosome"/>
</dbReference>
<dbReference type="Gene3D" id="3.40.50.2000">
    <property type="entry name" value="Glycogen Phosphorylase B"/>
    <property type="match status" value="2"/>
</dbReference>
<dbReference type="AlphaFoldDB" id="A0A7I7QYP0"/>
<evidence type="ECO:0000256" key="2">
    <source>
        <dbReference type="ARBA" id="ARBA00022679"/>
    </source>
</evidence>
<dbReference type="KEGG" id="msei:MSEDJ_55700"/>
<dbReference type="InterPro" id="IPR028098">
    <property type="entry name" value="Glyco_trans_4-like_N"/>
</dbReference>
<protein>
    <recommendedName>
        <fullName evidence="3">Glycosyltransferase subfamily 4-like N-terminal domain-containing protein</fullName>
    </recommendedName>
</protein>
<evidence type="ECO:0000259" key="3">
    <source>
        <dbReference type="Pfam" id="PF13579"/>
    </source>
</evidence>
<evidence type="ECO:0000256" key="1">
    <source>
        <dbReference type="ARBA" id="ARBA00022676"/>
    </source>
</evidence>
<dbReference type="Pfam" id="PF13579">
    <property type="entry name" value="Glyco_trans_4_4"/>
    <property type="match status" value="1"/>
</dbReference>
<dbReference type="RefSeq" id="WP_163800966.1">
    <property type="nucleotide sequence ID" value="NZ_AP022588.1"/>
</dbReference>
<name>A0A7I7QYP0_9MYCO</name>
<dbReference type="GO" id="GO:0016757">
    <property type="term" value="F:glycosyltransferase activity"/>
    <property type="evidence" value="ECO:0007669"/>
    <property type="project" value="UniProtKB-KW"/>
</dbReference>
<dbReference type="SUPFAM" id="SSF53756">
    <property type="entry name" value="UDP-Glycosyltransferase/glycogen phosphorylase"/>
    <property type="match status" value="1"/>
</dbReference>
<dbReference type="EMBL" id="AP022588">
    <property type="protein sequence ID" value="BBY31474.1"/>
    <property type="molecule type" value="Genomic_DNA"/>
</dbReference>
<evidence type="ECO:0000313" key="5">
    <source>
        <dbReference type="Proteomes" id="UP000467193"/>
    </source>
</evidence>
<reference evidence="4 5" key="1">
    <citation type="journal article" date="2019" name="Emerg. Microbes Infect.">
        <title>Comprehensive subspecies identification of 175 nontuberculous mycobacteria species based on 7547 genomic profiles.</title>
        <authorList>
            <person name="Matsumoto Y."/>
            <person name="Kinjo T."/>
            <person name="Motooka D."/>
            <person name="Nabeya D."/>
            <person name="Jung N."/>
            <person name="Uechi K."/>
            <person name="Horii T."/>
            <person name="Iida T."/>
            <person name="Fujita J."/>
            <person name="Nakamura S."/>
        </authorList>
    </citation>
    <scope>NUCLEOTIDE SEQUENCE [LARGE SCALE GENOMIC DNA]</scope>
    <source>
        <strain evidence="4 5">JCM 17899</strain>
    </source>
</reference>
<organism evidence="4 5">
    <name type="scientific">Mycolicibacterium sediminis</name>
    <dbReference type="NCBI Taxonomy" id="1286180"/>
    <lineage>
        <taxon>Bacteria</taxon>
        <taxon>Bacillati</taxon>
        <taxon>Actinomycetota</taxon>
        <taxon>Actinomycetes</taxon>
        <taxon>Mycobacteriales</taxon>
        <taxon>Mycobacteriaceae</taxon>
        <taxon>Mycolicibacterium</taxon>
    </lineage>
</organism>
<gene>
    <name evidence="4" type="ORF">MSEDJ_55700</name>
</gene>
<evidence type="ECO:0000313" key="4">
    <source>
        <dbReference type="EMBL" id="BBY31474.1"/>
    </source>
</evidence>
<keyword evidence="2" id="KW-0808">Transferase</keyword>
<keyword evidence="1" id="KW-0328">Glycosyltransferase</keyword>
<accession>A0A7I7QYP0</accession>
<keyword evidence="5" id="KW-1185">Reference proteome</keyword>
<proteinExistence type="predicted"/>
<feature type="domain" description="Glycosyltransferase subfamily 4-like N-terminal" evidence="3">
    <location>
        <begin position="70"/>
        <end position="142"/>
    </location>
</feature>
<sequence>MTAPLAHLVVGPDRHGVVRFGLELDAALAAVGVPTQLRRSQDLDGCRGVHVQFTDHLYGRPATEAAVTITRLADRLHDRGARLTVTLHDLPQPSDGEHFDERARAYRSICAAVDAVVVSSEHERLLLSEIGSAPDRLAVIPLPIPAAVTRAAPRFAEPRSVGVFGYLYPGKGHLEVLAAMTGLPRTVWMLAVGEPSAGHDDLVEELSATARRGGRRFAVTGHVPDHALTTMLRSVTVPVAHHRHVSASGSLNAWLSAGRRPLAPITRYTSEIRERNPDALLLYRDDGAGLRSAVAAALAEPRSTWLPPGTTCEPTVAGAARMYGEALGRWHG</sequence>